<dbReference type="RefSeq" id="WP_191005343.1">
    <property type="nucleotide sequence ID" value="NZ_JACXAD010000011.1"/>
</dbReference>
<reference evidence="1" key="1">
    <citation type="submission" date="2020-09" db="EMBL/GenBank/DDBJ databases">
        <authorList>
            <person name="Kim M.K."/>
        </authorList>
    </citation>
    <scope>NUCLEOTIDE SEQUENCE</scope>
    <source>
        <strain evidence="1">BT664</strain>
    </source>
</reference>
<accession>A0A927GJI8</accession>
<name>A0A927GJI8_9BACT</name>
<protein>
    <submittedName>
        <fullName evidence="1">Uncharacterized protein</fullName>
    </submittedName>
</protein>
<dbReference type="Proteomes" id="UP000612233">
    <property type="component" value="Unassembled WGS sequence"/>
</dbReference>
<evidence type="ECO:0000313" key="2">
    <source>
        <dbReference type="Proteomes" id="UP000612233"/>
    </source>
</evidence>
<dbReference type="EMBL" id="JACXAD010000011">
    <property type="protein sequence ID" value="MBD2768533.1"/>
    <property type="molecule type" value="Genomic_DNA"/>
</dbReference>
<dbReference type="AlphaFoldDB" id="A0A927GJI8"/>
<sequence length="81" mass="8826">MTSIPIDVRSELHELIDTIQNQSVLQAVYTLLAAQRSATLPPAVLSGEEAAAVAEGIRQLDVGEGIPHEQVMTDIWLKYGR</sequence>
<evidence type="ECO:0000313" key="1">
    <source>
        <dbReference type="EMBL" id="MBD2768533.1"/>
    </source>
</evidence>
<comment type="caution">
    <text evidence="1">The sequence shown here is derived from an EMBL/GenBank/DDBJ whole genome shotgun (WGS) entry which is preliminary data.</text>
</comment>
<keyword evidence="2" id="KW-1185">Reference proteome</keyword>
<organism evidence="1 2">
    <name type="scientific">Hymenobacter montanus</name>
    <dbReference type="NCBI Taxonomy" id="2771359"/>
    <lineage>
        <taxon>Bacteria</taxon>
        <taxon>Pseudomonadati</taxon>
        <taxon>Bacteroidota</taxon>
        <taxon>Cytophagia</taxon>
        <taxon>Cytophagales</taxon>
        <taxon>Hymenobacteraceae</taxon>
        <taxon>Hymenobacter</taxon>
    </lineage>
</organism>
<gene>
    <name evidence="1" type="ORF">IC235_11600</name>
</gene>
<proteinExistence type="predicted"/>